<sequence>MSVSEPTTSNTIPTHPQAELEPPFIKFPPFPKPPEGVTIMPFKNFKARGIQLFSESRQLGDDEDELDALGIPTVELRIKHATDECKSSTRKKRKKKKNAMMAEALPVKKLAWYDEWQEGEDLRVVKGKYDRNISPADRFFQSAYDFRTGRPWPPVASGLNNLWDQFRMFVGLLIDPSVFRKASANKCAFDPSPDFGSDDEDEPGDPAMNTHGATTENDSDSRPAKRQRSYEGNGDDEENENVPFDPHRFHEETRDEKIAIFLADPEKAVRIFLSSYMREHGLIWCVNSQ</sequence>
<dbReference type="AlphaFoldDB" id="A0A0C9TCK3"/>
<evidence type="ECO:0000313" key="2">
    <source>
        <dbReference type="EMBL" id="KIJ13310.1"/>
    </source>
</evidence>
<evidence type="ECO:0000256" key="1">
    <source>
        <dbReference type="SAM" id="MobiDB-lite"/>
    </source>
</evidence>
<protein>
    <submittedName>
        <fullName evidence="2">Uncharacterized protein</fullName>
    </submittedName>
</protein>
<evidence type="ECO:0000313" key="3">
    <source>
        <dbReference type="Proteomes" id="UP000053647"/>
    </source>
</evidence>
<dbReference type="OrthoDB" id="435402at2759"/>
<dbReference type="Proteomes" id="UP000053647">
    <property type="component" value="Unassembled WGS sequence"/>
</dbReference>
<organism evidence="2 3">
    <name type="scientific">Paxillus involutus ATCC 200175</name>
    <dbReference type="NCBI Taxonomy" id="664439"/>
    <lineage>
        <taxon>Eukaryota</taxon>
        <taxon>Fungi</taxon>
        <taxon>Dikarya</taxon>
        <taxon>Basidiomycota</taxon>
        <taxon>Agaricomycotina</taxon>
        <taxon>Agaricomycetes</taxon>
        <taxon>Agaricomycetidae</taxon>
        <taxon>Boletales</taxon>
        <taxon>Paxilineae</taxon>
        <taxon>Paxillaceae</taxon>
        <taxon>Paxillus</taxon>
    </lineage>
</organism>
<feature type="region of interest" description="Disordered" evidence="1">
    <location>
        <begin position="190"/>
        <end position="249"/>
    </location>
</feature>
<reference evidence="2 3" key="1">
    <citation type="submission" date="2014-06" db="EMBL/GenBank/DDBJ databases">
        <authorList>
            <consortium name="DOE Joint Genome Institute"/>
            <person name="Kuo A."/>
            <person name="Kohler A."/>
            <person name="Nagy L.G."/>
            <person name="Floudas D."/>
            <person name="Copeland A."/>
            <person name="Barry K.W."/>
            <person name="Cichocki N."/>
            <person name="Veneault-Fourrey C."/>
            <person name="LaButti K."/>
            <person name="Lindquist E.A."/>
            <person name="Lipzen A."/>
            <person name="Lundell T."/>
            <person name="Morin E."/>
            <person name="Murat C."/>
            <person name="Sun H."/>
            <person name="Tunlid A."/>
            <person name="Henrissat B."/>
            <person name="Grigoriev I.V."/>
            <person name="Hibbett D.S."/>
            <person name="Martin F."/>
            <person name="Nordberg H.P."/>
            <person name="Cantor M.N."/>
            <person name="Hua S.X."/>
        </authorList>
    </citation>
    <scope>NUCLEOTIDE SEQUENCE [LARGE SCALE GENOMIC DNA]</scope>
    <source>
        <strain evidence="2 3">ATCC 200175</strain>
    </source>
</reference>
<name>A0A0C9TCK3_PAXIN</name>
<feature type="compositionally biased region" description="Polar residues" evidence="1">
    <location>
        <begin position="1"/>
        <end position="14"/>
    </location>
</feature>
<proteinExistence type="predicted"/>
<gene>
    <name evidence="2" type="ORF">PAXINDRAFT_100774</name>
</gene>
<dbReference type="EMBL" id="KN819353">
    <property type="protein sequence ID" value="KIJ13310.1"/>
    <property type="molecule type" value="Genomic_DNA"/>
</dbReference>
<keyword evidence="3" id="KW-1185">Reference proteome</keyword>
<reference evidence="3" key="2">
    <citation type="submission" date="2015-01" db="EMBL/GenBank/DDBJ databases">
        <title>Evolutionary Origins and Diversification of the Mycorrhizal Mutualists.</title>
        <authorList>
            <consortium name="DOE Joint Genome Institute"/>
            <consortium name="Mycorrhizal Genomics Consortium"/>
            <person name="Kohler A."/>
            <person name="Kuo A."/>
            <person name="Nagy L.G."/>
            <person name="Floudas D."/>
            <person name="Copeland A."/>
            <person name="Barry K.W."/>
            <person name="Cichocki N."/>
            <person name="Veneault-Fourrey C."/>
            <person name="LaButti K."/>
            <person name="Lindquist E.A."/>
            <person name="Lipzen A."/>
            <person name="Lundell T."/>
            <person name="Morin E."/>
            <person name="Murat C."/>
            <person name="Riley R."/>
            <person name="Ohm R."/>
            <person name="Sun H."/>
            <person name="Tunlid A."/>
            <person name="Henrissat B."/>
            <person name="Grigoriev I.V."/>
            <person name="Hibbett D.S."/>
            <person name="Martin F."/>
        </authorList>
    </citation>
    <scope>NUCLEOTIDE SEQUENCE [LARGE SCALE GENOMIC DNA]</scope>
    <source>
        <strain evidence="3">ATCC 200175</strain>
    </source>
</reference>
<dbReference type="HOGENOM" id="CLU_782043_0_0_1"/>
<accession>A0A0C9TCK3</accession>
<feature type="region of interest" description="Disordered" evidence="1">
    <location>
        <begin position="1"/>
        <end position="22"/>
    </location>
</feature>